<sequence length="983" mass="106622">AKEEFDDEDGSLRQLFRGIRGSAASAVIGALLIMVAGEALPYAWRIYGSRLVVRRGSYCVVLQVQNQDGGRAKLGLDVDHLGVDFPVGRSGRERWNLLPVRAISEGLAANWNASAAADVQVSVGDHIVEVNGVWGHASRMVDRCRLDPVLRMRLVRGAPSNSLLGCLRDMKCAAENAYLDLPAFSPDRVNDGERNSKSALDVRKYPWLQKLKRPKWSAPKEPLQVSQLTDCFQPYSTKPLLWTVQRQFLQQRKAMASAFYSAPYDCAIVHPRLKLGMDRLGGVRRCWGYRQPSCPLLGWVPTAAPPASRPQQCASASLFRAASSSRAVPLSPCAVARPSWREVLWAVQGFQALPPVKCLASLNELLSVASAEGAVQDLVEDPLFGQHLQRVCDRLYGFSSREAYLLLASLSRLPASTAVSPGLGAASTQKTEAARAALLDRCLEQLEEESEDLEDEQLGHLGVLLARLGADWEDEATARRWAAYTELLELRAEALGVKALCLAAAGLAEAPHGVPCRQQLLGALAAAAAARLHEFSPGQLSGLVASLAQLGLCAESSLIPAAAERLVRHQAAELTPRQAGEALMALVTSGPLETSHGPLRVLQERCHTVAHFCSPKDALLMLRTLCALGFSFPADLVCRLLSQVAKVPRTSLSEVEDNGLHQVVLSLLHEPKAASALAAVRSGEYLWEACYRPEEVVGEVAQLSAARAGAGRNPSAEVLLSAAAEQMAAGGGEICVLRDRSIAGFYRLPLLLELPGGRRAAVDVDPGAPPWLPESSPSTDLWRRLKQRHLSLWGIPLVWARVRSWPTSQASTEERELAARECVSRALDACRESAQRRPPRRTSRKPLSDGCLPSPQNGPIDSELHASKVADGSDLAKAAETHQKILAFKPEWESYEATKGCAHIMKLIEADAPAIKNKALILGHLAVLGASMNAMSMQDVKPVQWLLTLYFDLLREDSTAYSIFEEGAKGQITIYKPLMALLG</sequence>
<keyword evidence="2" id="KW-0472">Membrane</keyword>
<evidence type="ECO:0000256" key="1">
    <source>
        <dbReference type="SAM" id="MobiDB-lite"/>
    </source>
</evidence>
<feature type="non-terminal residue" evidence="3">
    <location>
        <position position="983"/>
    </location>
</feature>
<evidence type="ECO:0000256" key="2">
    <source>
        <dbReference type="SAM" id="Phobius"/>
    </source>
</evidence>
<protein>
    <recommendedName>
        <fullName evidence="5">PDZ domain-containing protein</fullName>
    </recommendedName>
</protein>
<evidence type="ECO:0008006" key="5">
    <source>
        <dbReference type="Google" id="ProtNLM"/>
    </source>
</evidence>
<dbReference type="AlphaFoldDB" id="A0A813I8H8"/>
<dbReference type="EMBL" id="CAJNNW010004605">
    <property type="protein sequence ID" value="CAE8646584.1"/>
    <property type="molecule type" value="Genomic_DNA"/>
</dbReference>
<comment type="caution">
    <text evidence="3">The sequence shown here is derived from an EMBL/GenBank/DDBJ whole genome shotgun (WGS) entry which is preliminary data.</text>
</comment>
<feature type="transmembrane region" description="Helical" evidence="2">
    <location>
        <begin position="23"/>
        <end position="44"/>
    </location>
</feature>
<organism evidence="3 4">
    <name type="scientific">Polarella glacialis</name>
    <name type="common">Dinoflagellate</name>
    <dbReference type="NCBI Taxonomy" id="89957"/>
    <lineage>
        <taxon>Eukaryota</taxon>
        <taxon>Sar</taxon>
        <taxon>Alveolata</taxon>
        <taxon>Dinophyceae</taxon>
        <taxon>Suessiales</taxon>
        <taxon>Suessiaceae</taxon>
        <taxon>Polarella</taxon>
    </lineage>
</organism>
<gene>
    <name evidence="3" type="ORF">PGLA2088_LOCUS4930</name>
</gene>
<accession>A0A813I8H8</accession>
<keyword evidence="2" id="KW-1133">Transmembrane helix</keyword>
<evidence type="ECO:0000313" key="3">
    <source>
        <dbReference type="EMBL" id="CAE8646584.1"/>
    </source>
</evidence>
<feature type="region of interest" description="Disordered" evidence="1">
    <location>
        <begin position="831"/>
        <end position="861"/>
    </location>
</feature>
<proteinExistence type="predicted"/>
<evidence type="ECO:0000313" key="4">
    <source>
        <dbReference type="Proteomes" id="UP000626109"/>
    </source>
</evidence>
<feature type="non-terminal residue" evidence="3">
    <location>
        <position position="1"/>
    </location>
</feature>
<dbReference type="Proteomes" id="UP000626109">
    <property type="component" value="Unassembled WGS sequence"/>
</dbReference>
<keyword evidence="2" id="KW-0812">Transmembrane</keyword>
<reference evidence="3" key="1">
    <citation type="submission" date="2021-02" db="EMBL/GenBank/DDBJ databases">
        <authorList>
            <person name="Dougan E. K."/>
            <person name="Rhodes N."/>
            <person name="Thang M."/>
            <person name="Chan C."/>
        </authorList>
    </citation>
    <scope>NUCLEOTIDE SEQUENCE</scope>
</reference>
<name>A0A813I8H8_POLGL</name>